<dbReference type="AlphaFoldDB" id="A0A8I1YCR6"/>
<evidence type="ECO:0000313" key="1">
    <source>
        <dbReference type="EMBL" id="MBP1294123.1"/>
    </source>
</evidence>
<proteinExistence type="predicted"/>
<dbReference type="Proteomes" id="UP000673383">
    <property type="component" value="Unassembled WGS sequence"/>
</dbReference>
<reference evidence="1" key="1">
    <citation type="submission" date="2021-02" db="EMBL/GenBank/DDBJ databases">
        <title>Genomic Encyclopedia of Type Strains, Phase IV (KMG-V): Genome sequencing to study the core and pangenomes of soil and plant-associated prokaryotes.</title>
        <authorList>
            <person name="Whitman W."/>
        </authorList>
    </citation>
    <scope>NUCLEOTIDE SEQUENCE</scope>
    <source>
        <strain evidence="1">USDA 406</strain>
    </source>
</reference>
<accession>A0A8I1YCR6</accession>
<dbReference type="RefSeq" id="WP_209944080.1">
    <property type="nucleotide sequence ID" value="NZ_JAFICZ010000001.1"/>
</dbReference>
<evidence type="ECO:0000313" key="2">
    <source>
        <dbReference type="Proteomes" id="UP000673383"/>
    </source>
</evidence>
<gene>
    <name evidence="1" type="ORF">JOH49_003876</name>
</gene>
<protein>
    <submittedName>
        <fullName evidence="1">Uncharacterized protein</fullName>
    </submittedName>
</protein>
<dbReference type="EMBL" id="JAFICZ010000001">
    <property type="protein sequence ID" value="MBP1294123.1"/>
    <property type="molecule type" value="Genomic_DNA"/>
</dbReference>
<sequence>MSNTGWKEDLARDLEAYTLGEEPSPFEMMRAPIIEDWMTEVRRVGKEFKLVVKGRARRHPDYDDGDQICTAAICWFDRHSRFARATHRLYVLGEQAGDEIGIDGLDTE</sequence>
<comment type="caution">
    <text evidence="1">The sequence shown here is derived from an EMBL/GenBank/DDBJ whole genome shotgun (WGS) entry which is preliminary data.</text>
</comment>
<organism evidence="1 2">
    <name type="scientific">Bradyrhizobium elkanii</name>
    <dbReference type="NCBI Taxonomy" id="29448"/>
    <lineage>
        <taxon>Bacteria</taxon>
        <taxon>Pseudomonadati</taxon>
        <taxon>Pseudomonadota</taxon>
        <taxon>Alphaproteobacteria</taxon>
        <taxon>Hyphomicrobiales</taxon>
        <taxon>Nitrobacteraceae</taxon>
        <taxon>Bradyrhizobium</taxon>
    </lineage>
</organism>
<name>A0A8I1YCR6_BRAEL</name>